<dbReference type="RefSeq" id="WP_091178075.1">
    <property type="nucleotide sequence ID" value="NZ_FOFA01000002.1"/>
</dbReference>
<evidence type="ECO:0000313" key="1">
    <source>
        <dbReference type="EMBL" id="SEP98648.1"/>
    </source>
</evidence>
<reference evidence="2" key="1">
    <citation type="submission" date="2016-10" db="EMBL/GenBank/DDBJ databases">
        <authorList>
            <person name="Varghese N."/>
            <person name="Submissions S."/>
        </authorList>
    </citation>
    <scope>NUCLEOTIDE SEQUENCE [LARGE SCALE GENOMIC DNA]</scope>
    <source>
        <strain evidence="2">CGMCC 4.6856</strain>
    </source>
</reference>
<dbReference type="Proteomes" id="UP000198504">
    <property type="component" value="Unassembled WGS sequence"/>
</dbReference>
<evidence type="ECO:0000313" key="2">
    <source>
        <dbReference type="Proteomes" id="UP000198504"/>
    </source>
</evidence>
<sequence length="84" mass="8690">MTQEPRLEVEVHGTVGEPVTLPLVPPGDPALGWSLELPEELDLVDAGDAAQVRATQAGSYVVVATQSDAAGVAMTVLPVRVTVT</sequence>
<proteinExistence type="predicted"/>
<gene>
    <name evidence="1" type="ORF">SAMN05421756_102151</name>
</gene>
<dbReference type="OrthoDB" id="9913165at2"/>
<organism evidence="1 2">
    <name type="scientific">Microlunatus flavus</name>
    <dbReference type="NCBI Taxonomy" id="1036181"/>
    <lineage>
        <taxon>Bacteria</taxon>
        <taxon>Bacillati</taxon>
        <taxon>Actinomycetota</taxon>
        <taxon>Actinomycetes</taxon>
        <taxon>Propionibacteriales</taxon>
        <taxon>Propionibacteriaceae</taxon>
        <taxon>Microlunatus</taxon>
    </lineage>
</organism>
<keyword evidence="2" id="KW-1185">Reference proteome</keyword>
<dbReference type="EMBL" id="FOFA01000002">
    <property type="protein sequence ID" value="SEP98648.1"/>
    <property type="molecule type" value="Genomic_DNA"/>
</dbReference>
<dbReference type="AlphaFoldDB" id="A0A1H9CD98"/>
<name>A0A1H9CD98_9ACTN</name>
<dbReference type="STRING" id="1036181.SAMN05421756_102151"/>
<accession>A0A1H9CD98</accession>
<protein>
    <submittedName>
        <fullName evidence="1">Uncharacterized protein</fullName>
    </submittedName>
</protein>